<dbReference type="SUPFAM" id="SSF54285">
    <property type="entry name" value="MoaD/ThiS"/>
    <property type="match status" value="1"/>
</dbReference>
<dbReference type="PANTHER" id="PTHR33359:SF1">
    <property type="entry name" value="MOLYBDOPTERIN SYNTHASE SULFUR CARRIER SUBUNIT"/>
    <property type="match status" value="1"/>
</dbReference>
<evidence type="ECO:0000313" key="4">
    <source>
        <dbReference type="EMBL" id="SDH68096.1"/>
    </source>
</evidence>
<dbReference type="GO" id="GO:0006777">
    <property type="term" value="P:Mo-molybdopterin cofactor biosynthetic process"/>
    <property type="evidence" value="ECO:0007669"/>
    <property type="project" value="InterPro"/>
</dbReference>
<gene>
    <name evidence="4" type="ORF">SAMN05216466_11238</name>
</gene>
<evidence type="ECO:0000256" key="3">
    <source>
        <dbReference type="ARBA" id="ARBA00024247"/>
    </source>
</evidence>
<dbReference type="RefSeq" id="WP_090687312.1">
    <property type="nucleotide sequence ID" value="NZ_CADERL010000007.1"/>
</dbReference>
<name>A0A1G8EDX7_9BURK</name>
<dbReference type="InterPro" id="IPR012675">
    <property type="entry name" value="Beta-grasp_dom_sf"/>
</dbReference>
<keyword evidence="1" id="KW-0547">Nucleotide-binding</keyword>
<dbReference type="InterPro" id="IPR016155">
    <property type="entry name" value="Mopterin_synth/thiamin_S_b"/>
</dbReference>
<dbReference type="CDD" id="cd00754">
    <property type="entry name" value="Ubl_MoaD"/>
    <property type="match status" value="1"/>
</dbReference>
<proteinExistence type="inferred from homology"/>
<dbReference type="Gene3D" id="3.10.20.30">
    <property type="match status" value="1"/>
</dbReference>
<dbReference type="Proteomes" id="UP000199706">
    <property type="component" value="Unassembled WGS sequence"/>
</dbReference>
<evidence type="ECO:0000313" key="5">
    <source>
        <dbReference type="Proteomes" id="UP000199706"/>
    </source>
</evidence>
<evidence type="ECO:0000256" key="1">
    <source>
        <dbReference type="ARBA" id="ARBA00022741"/>
    </source>
</evidence>
<sequence>MKLTIRYFASVREQLGIAQEIVHLDVSELPVDCLRVRLASRDERMAEALRADRSLRTAVNHEMVADTFVVREDSEIAFFPPVTGG</sequence>
<dbReference type="Pfam" id="PF02597">
    <property type="entry name" value="ThiS"/>
    <property type="match status" value="1"/>
</dbReference>
<dbReference type="InterPro" id="IPR044672">
    <property type="entry name" value="MOCS2A"/>
</dbReference>
<accession>A0A1G8EDX7</accession>
<evidence type="ECO:0000256" key="2">
    <source>
        <dbReference type="ARBA" id="ARBA00024200"/>
    </source>
</evidence>
<dbReference type="EMBL" id="FNCJ01000012">
    <property type="protein sequence ID" value="SDH68096.1"/>
    <property type="molecule type" value="Genomic_DNA"/>
</dbReference>
<comment type="similarity">
    <text evidence="2">Belongs to the MoaD family.</text>
</comment>
<dbReference type="OrthoDB" id="9801945at2"/>
<dbReference type="AlphaFoldDB" id="A0A1G8EDX7"/>
<organism evidence="4 5">
    <name type="scientific">Paraburkholderia phenazinium</name>
    <dbReference type="NCBI Taxonomy" id="60549"/>
    <lineage>
        <taxon>Bacteria</taxon>
        <taxon>Pseudomonadati</taxon>
        <taxon>Pseudomonadota</taxon>
        <taxon>Betaproteobacteria</taxon>
        <taxon>Burkholderiales</taxon>
        <taxon>Burkholderiaceae</taxon>
        <taxon>Paraburkholderia</taxon>
    </lineage>
</organism>
<reference evidence="4 5" key="1">
    <citation type="submission" date="2016-10" db="EMBL/GenBank/DDBJ databases">
        <authorList>
            <person name="de Groot N.N."/>
        </authorList>
    </citation>
    <scope>NUCLEOTIDE SEQUENCE [LARGE SCALE GENOMIC DNA]</scope>
    <source>
        <strain evidence="4 5">LMG 2247</strain>
    </source>
</reference>
<dbReference type="PANTHER" id="PTHR33359">
    <property type="entry name" value="MOLYBDOPTERIN SYNTHASE SULFUR CARRIER SUBUNIT"/>
    <property type="match status" value="1"/>
</dbReference>
<protein>
    <recommendedName>
        <fullName evidence="3">Molybdopterin synthase sulfur carrier subunit</fullName>
    </recommendedName>
</protein>
<dbReference type="GO" id="GO:0000166">
    <property type="term" value="F:nucleotide binding"/>
    <property type="evidence" value="ECO:0007669"/>
    <property type="project" value="UniProtKB-KW"/>
</dbReference>
<dbReference type="GO" id="GO:1990133">
    <property type="term" value="C:molybdopterin adenylyltransferase complex"/>
    <property type="evidence" value="ECO:0007669"/>
    <property type="project" value="TreeGrafter"/>
</dbReference>
<dbReference type="InterPro" id="IPR003749">
    <property type="entry name" value="ThiS/MoaD-like"/>
</dbReference>